<evidence type="ECO:0000313" key="1">
    <source>
        <dbReference type="EMBL" id="QLI80156.1"/>
    </source>
</evidence>
<name>A0A7D5V6Z8_9NEIS</name>
<gene>
    <name evidence="1" type="ORF">HZU75_00610</name>
</gene>
<sequence length="98" mass="11434">MSKYQFFKRAIEGQEKVCCLSVEEADFISRREQLLGQGFEVVGYLIYAPNETVAFERFNAEMACPLLESADTLPNSFELNWYREAVFKYMGKLKPHKH</sequence>
<keyword evidence="2" id="KW-1185">Reference proteome</keyword>
<reference evidence="1 2" key="1">
    <citation type="journal article" date="2016" name="Int. J. Syst. Evol. Microbiol.">
        <title>Chitinibacter fontanus sp. nov., isolated from a spring.</title>
        <authorList>
            <person name="Sheu S.Y."/>
            <person name="Li Y.S."/>
            <person name="Young C.C."/>
            <person name="Chen W.M."/>
        </authorList>
    </citation>
    <scope>NUCLEOTIDE SEQUENCE [LARGE SCALE GENOMIC DNA]</scope>
    <source>
        <strain evidence="1 2">STM-7</strain>
    </source>
</reference>
<dbReference type="EMBL" id="CP058952">
    <property type="protein sequence ID" value="QLI80156.1"/>
    <property type="molecule type" value="Genomic_DNA"/>
</dbReference>
<dbReference type="KEGG" id="cfon:HZU75_00610"/>
<proteinExistence type="predicted"/>
<protein>
    <submittedName>
        <fullName evidence="1">Uncharacterized protein</fullName>
    </submittedName>
</protein>
<dbReference type="Proteomes" id="UP000510822">
    <property type="component" value="Chromosome"/>
</dbReference>
<dbReference type="RefSeq" id="WP_180307301.1">
    <property type="nucleotide sequence ID" value="NZ_CP058952.1"/>
</dbReference>
<evidence type="ECO:0000313" key="2">
    <source>
        <dbReference type="Proteomes" id="UP000510822"/>
    </source>
</evidence>
<accession>A0A7D5V6Z8</accession>
<dbReference type="AlphaFoldDB" id="A0A7D5V6Z8"/>
<organism evidence="1 2">
    <name type="scientific">Chitinibacter fontanus</name>
    <dbReference type="NCBI Taxonomy" id="1737446"/>
    <lineage>
        <taxon>Bacteria</taxon>
        <taxon>Pseudomonadati</taxon>
        <taxon>Pseudomonadota</taxon>
        <taxon>Betaproteobacteria</taxon>
        <taxon>Neisseriales</taxon>
        <taxon>Chitinibacteraceae</taxon>
        <taxon>Chitinibacter</taxon>
    </lineage>
</organism>